<dbReference type="EMBL" id="CM047736">
    <property type="protein sequence ID" value="KAJ0054084.1"/>
    <property type="molecule type" value="Genomic_DNA"/>
</dbReference>
<organism evidence="1 2">
    <name type="scientific">Pistacia integerrima</name>
    <dbReference type="NCBI Taxonomy" id="434235"/>
    <lineage>
        <taxon>Eukaryota</taxon>
        <taxon>Viridiplantae</taxon>
        <taxon>Streptophyta</taxon>
        <taxon>Embryophyta</taxon>
        <taxon>Tracheophyta</taxon>
        <taxon>Spermatophyta</taxon>
        <taxon>Magnoliopsida</taxon>
        <taxon>eudicotyledons</taxon>
        <taxon>Gunneridae</taxon>
        <taxon>Pentapetalae</taxon>
        <taxon>rosids</taxon>
        <taxon>malvids</taxon>
        <taxon>Sapindales</taxon>
        <taxon>Anacardiaceae</taxon>
        <taxon>Pistacia</taxon>
    </lineage>
</organism>
<comment type="caution">
    <text evidence="1">The sequence shown here is derived from an EMBL/GenBank/DDBJ whole genome shotgun (WGS) entry which is preliminary data.</text>
</comment>
<reference evidence="2" key="1">
    <citation type="journal article" date="2023" name="G3 (Bethesda)">
        <title>Genome assembly and association tests identify interacting loci associated with vigor, precocity, and sex in interspecific pistachio rootstocks.</title>
        <authorList>
            <person name="Palmer W."/>
            <person name="Jacygrad E."/>
            <person name="Sagayaradj S."/>
            <person name="Cavanaugh K."/>
            <person name="Han R."/>
            <person name="Bertier L."/>
            <person name="Beede B."/>
            <person name="Kafkas S."/>
            <person name="Golino D."/>
            <person name="Preece J."/>
            <person name="Michelmore R."/>
        </authorList>
    </citation>
    <scope>NUCLEOTIDE SEQUENCE [LARGE SCALE GENOMIC DNA]</scope>
</reference>
<proteinExistence type="predicted"/>
<name>A0ACC0ZM33_9ROSI</name>
<accession>A0ACC0ZM33</accession>
<sequence>MVDQLVLVVGYYFDNNLSLGDLQWILQDWSDEECMKILKKGKEATTSNGKTGKVMIIDGASSHRVTMSNFASI</sequence>
<evidence type="ECO:0000313" key="1">
    <source>
        <dbReference type="EMBL" id="KAJ0054084.1"/>
    </source>
</evidence>
<protein>
    <submittedName>
        <fullName evidence="1">Uncharacterized protein</fullName>
    </submittedName>
</protein>
<keyword evidence="2" id="KW-1185">Reference proteome</keyword>
<evidence type="ECO:0000313" key="2">
    <source>
        <dbReference type="Proteomes" id="UP001163603"/>
    </source>
</evidence>
<dbReference type="Proteomes" id="UP001163603">
    <property type="component" value="Chromosome 1"/>
</dbReference>
<gene>
    <name evidence="1" type="ORF">Pint_02351</name>
</gene>